<dbReference type="EMBL" id="CP011112">
    <property type="protein sequence ID" value="AKU15681.1"/>
    <property type="molecule type" value="Genomic_DNA"/>
</dbReference>
<dbReference type="GO" id="GO:0008768">
    <property type="term" value="F:UDP-sugar diphosphatase activity"/>
    <property type="evidence" value="ECO:0007669"/>
    <property type="project" value="TreeGrafter"/>
</dbReference>
<gene>
    <name evidence="3" type="ORF">VV02_07160</name>
</gene>
<dbReference type="SUPFAM" id="SSF56300">
    <property type="entry name" value="Metallo-dependent phosphatases"/>
    <property type="match status" value="1"/>
</dbReference>
<dbReference type="Gene3D" id="3.90.780.10">
    <property type="entry name" value="5'-Nucleotidase, C-terminal domain"/>
    <property type="match status" value="1"/>
</dbReference>
<name>A0A0K1JG54_9MICO</name>
<dbReference type="STRING" id="571913.VV02_07160"/>
<organism evidence="3 4">
    <name type="scientific">Luteipulveratus mongoliensis</name>
    <dbReference type="NCBI Taxonomy" id="571913"/>
    <lineage>
        <taxon>Bacteria</taxon>
        <taxon>Bacillati</taxon>
        <taxon>Actinomycetota</taxon>
        <taxon>Actinomycetes</taxon>
        <taxon>Micrococcales</taxon>
        <taxon>Dermacoccaceae</taxon>
        <taxon>Luteipulveratus</taxon>
    </lineage>
</organism>
<accession>A0A0K1JG54</accession>
<dbReference type="PROSITE" id="PS51257">
    <property type="entry name" value="PROKAR_LIPOPROTEIN"/>
    <property type="match status" value="1"/>
</dbReference>
<reference evidence="3 4" key="1">
    <citation type="submission" date="2015-03" db="EMBL/GenBank/DDBJ databases">
        <title>Luteipulveratus halotolerans sp. nov., a novel actinobacterium (Dermacoccaceae) from Sarawak, Malaysia.</title>
        <authorList>
            <person name="Juboi H."/>
            <person name="Basik A."/>
            <person name="Shamsul S.S."/>
            <person name="Arnold P."/>
            <person name="Schmitt E.K."/>
            <person name="Sanglier J.-J."/>
            <person name="Yeo T."/>
        </authorList>
    </citation>
    <scope>NUCLEOTIDE SEQUENCE [LARGE SCALE GENOMIC DNA]</scope>
    <source>
        <strain evidence="3 4">MN07-A0370</strain>
    </source>
</reference>
<dbReference type="Proteomes" id="UP000066480">
    <property type="component" value="Chromosome"/>
</dbReference>
<comment type="similarity">
    <text evidence="1">Belongs to the 5'-nucleotidase family.</text>
</comment>
<dbReference type="InterPro" id="IPR036907">
    <property type="entry name" value="5'-Nucleotdase_C_sf"/>
</dbReference>
<evidence type="ECO:0000256" key="1">
    <source>
        <dbReference type="RuleBase" id="RU362119"/>
    </source>
</evidence>
<dbReference type="PATRIC" id="fig|571913.6.peg.1460"/>
<evidence type="ECO:0000259" key="2">
    <source>
        <dbReference type="Pfam" id="PF02872"/>
    </source>
</evidence>
<dbReference type="PANTHER" id="PTHR11575:SF24">
    <property type="entry name" value="5'-NUCLEOTIDASE"/>
    <property type="match status" value="1"/>
</dbReference>
<dbReference type="SUPFAM" id="SSF55816">
    <property type="entry name" value="5'-nucleotidase (syn. UDP-sugar hydrolase), C-terminal domain"/>
    <property type="match status" value="1"/>
</dbReference>
<feature type="domain" description="5'-Nucleotidase C-terminal" evidence="2">
    <location>
        <begin position="415"/>
        <end position="577"/>
    </location>
</feature>
<sequence>MTRRLTQGLAAAAIAGACAVSLAMPATASGHGPDSSGKGHGFDPTIPIQLLSYNDFHGNLEAPSGSGGRVVVDHKLDPTTGLPVDVTVDAGGAEYMSTHLKQLRKNKWSSFTVTAGDLIGASPLLSAAFHDEKTIDALSMMGTDASAVGNHEFDEGSTELLRMQKGGCLNDGDGANNQNSCPDGAGTYKGAKFAYLDANVIREDTGKTLLPSYTVKWKGGIPVAFVGLTLKETPDIVTASGIKGLKFEDEVKSANALVPVLKRRGINAMVILIHQGGNLPKEDWKGPDGKTYQVNPSYNYVCGKGGALAPDSPIIPIAKGLDPAYDAIVTGHTHQSYSCNIPDPKGQPRTVTSASSFGRQITETTLPFSLRTLDIVRSKVTTRDVIVTRDVAKDPKMTSLIASSQEKVAPIANKVLGTITTDVTKTQNAAGESPLGDLIADAQLADPSTVTGGKTPQIAFMNPGGIRADLPFAPDNGSVTFGDAFTVQPFNNYLVSLDLTGADIYALLNQQWNGTNAASPKVLQISKGFTYSWSAATKQVVPGSVKLNGAAIDQATSYRVVTNNFLQGGGDGFAAFTKGTGVYYGGLDIDGFAAYLQKVSPYTPAALDRITVQ</sequence>
<dbReference type="GO" id="GO:0000166">
    <property type="term" value="F:nucleotide binding"/>
    <property type="evidence" value="ECO:0007669"/>
    <property type="project" value="UniProtKB-KW"/>
</dbReference>
<dbReference type="RefSeq" id="WP_083449981.1">
    <property type="nucleotide sequence ID" value="NZ_CP011112.1"/>
</dbReference>
<dbReference type="KEGG" id="lmoi:VV02_07160"/>
<dbReference type="AlphaFoldDB" id="A0A0K1JG54"/>
<dbReference type="Gene3D" id="3.60.21.10">
    <property type="match status" value="1"/>
</dbReference>
<protein>
    <submittedName>
        <fullName evidence="3">5'-nucleotidase</fullName>
    </submittedName>
</protein>
<dbReference type="PANTHER" id="PTHR11575">
    <property type="entry name" value="5'-NUCLEOTIDASE-RELATED"/>
    <property type="match status" value="1"/>
</dbReference>
<keyword evidence="4" id="KW-1185">Reference proteome</keyword>
<dbReference type="GO" id="GO:0009166">
    <property type="term" value="P:nucleotide catabolic process"/>
    <property type="evidence" value="ECO:0007669"/>
    <property type="project" value="InterPro"/>
</dbReference>
<dbReference type="GO" id="GO:0030288">
    <property type="term" value="C:outer membrane-bounded periplasmic space"/>
    <property type="evidence" value="ECO:0007669"/>
    <property type="project" value="TreeGrafter"/>
</dbReference>
<keyword evidence="1" id="KW-0547">Nucleotide-binding</keyword>
<feature type="signal peptide" evidence="1">
    <location>
        <begin position="1"/>
        <end position="28"/>
    </location>
</feature>
<keyword evidence="1" id="KW-0378">Hydrolase</keyword>
<evidence type="ECO:0000313" key="4">
    <source>
        <dbReference type="Proteomes" id="UP000066480"/>
    </source>
</evidence>
<keyword evidence="1" id="KW-0732">Signal</keyword>
<feature type="chain" id="PRO_5005392854" evidence="1">
    <location>
        <begin position="29"/>
        <end position="613"/>
    </location>
</feature>
<dbReference type="InterPro" id="IPR029052">
    <property type="entry name" value="Metallo-depent_PP-like"/>
</dbReference>
<dbReference type="OrthoDB" id="1016457at2"/>
<evidence type="ECO:0000313" key="3">
    <source>
        <dbReference type="EMBL" id="AKU15681.1"/>
    </source>
</evidence>
<dbReference type="GO" id="GO:0008253">
    <property type="term" value="F:5'-nucleotidase activity"/>
    <property type="evidence" value="ECO:0007669"/>
    <property type="project" value="TreeGrafter"/>
</dbReference>
<proteinExistence type="inferred from homology"/>
<dbReference type="PRINTS" id="PR01607">
    <property type="entry name" value="APYRASEFAMLY"/>
</dbReference>
<dbReference type="Pfam" id="PF02872">
    <property type="entry name" value="5_nucleotid_C"/>
    <property type="match status" value="1"/>
</dbReference>
<dbReference type="InterPro" id="IPR008334">
    <property type="entry name" value="5'-Nucleotdase_C"/>
</dbReference>
<dbReference type="InterPro" id="IPR006179">
    <property type="entry name" value="5_nucleotidase/apyrase"/>
</dbReference>